<dbReference type="Gene3D" id="3.40.1280.10">
    <property type="match status" value="1"/>
</dbReference>
<name>A0A3G9GL59_9NEIS</name>
<dbReference type="SUPFAM" id="SSF75217">
    <property type="entry name" value="alpha/beta knot"/>
    <property type="match status" value="1"/>
</dbReference>
<dbReference type="EC" id="2.1.1.193" evidence="3 12"/>
<evidence type="ECO:0000259" key="13">
    <source>
        <dbReference type="Pfam" id="PF04452"/>
    </source>
</evidence>
<dbReference type="AlphaFoldDB" id="A0A3G9GL59"/>
<dbReference type="PIRSF" id="PIRSF015601">
    <property type="entry name" value="MTase_slr0722"/>
    <property type="match status" value="1"/>
</dbReference>
<evidence type="ECO:0000259" key="14">
    <source>
        <dbReference type="Pfam" id="PF20260"/>
    </source>
</evidence>
<dbReference type="KEGG" id="amah:DLM_3934"/>
<dbReference type="InterPro" id="IPR015947">
    <property type="entry name" value="PUA-like_sf"/>
</dbReference>
<dbReference type="InterPro" id="IPR029026">
    <property type="entry name" value="tRNA_m1G_MTases_N"/>
</dbReference>
<accession>A0A3G9GL59</accession>
<evidence type="ECO:0000256" key="5">
    <source>
        <dbReference type="ARBA" id="ARBA00022490"/>
    </source>
</evidence>
<reference evidence="16" key="3">
    <citation type="journal article" date="2017" name="Plant Physiol. Biochem.">
        <title>Differential oxidative and antioxidative response of duckweed Lemna minor toward plant growth promoting/inhibiting bacteria.</title>
        <authorList>
            <person name="Ishizawa H."/>
            <person name="Kuroda M."/>
            <person name="Morikawa M."/>
            <person name="Ike M."/>
        </authorList>
    </citation>
    <scope>NUCLEOTIDE SEQUENCE [LARGE SCALE GENOMIC DNA]</scope>
    <source>
        <strain evidence="16">H3</strain>
    </source>
</reference>
<protein>
    <recommendedName>
        <fullName evidence="4 12">Ribosomal RNA small subunit methyltransferase E</fullName>
        <ecNumber evidence="3 12">2.1.1.193</ecNumber>
    </recommendedName>
</protein>
<evidence type="ECO:0000313" key="16">
    <source>
        <dbReference type="Proteomes" id="UP000198290"/>
    </source>
</evidence>
<comment type="function">
    <text evidence="10 12">Specifically methylates the N3 position of the uracil ring of uridine 1498 (m3U1498) in 16S rRNA. Acts on the fully assembled 30S ribosomal subunit.</text>
</comment>
<evidence type="ECO:0000256" key="11">
    <source>
        <dbReference type="ARBA" id="ARBA00047944"/>
    </source>
</evidence>
<dbReference type="STRING" id="332411.VI06_06525"/>
<sequence>MLQLQQTKQNTVITTDFQYAMPRFFIETALAAGQTLSLPDTVVRHIQVLRLKEGDSLTLFNGQGGEYQATLLALQKRDASCEITRFDDISRESPIWLGLAQAISSGDRMEFTLQKGVEMGVSLFQPIAAERSVVKLSGDRADKRVQRWQEIVQSACEQCGRNTLPQVLPILSLNEWLQQQQQADARLILSPLGTQKLADIASAPKRAWLMAGPEGGYSAREEGAALAAGWTPLKLGPRILRTETAALAAVAAVQAVWGDYCI</sequence>
<organism evidence="15 16">
    <name type="scientific">Aquitalea magnusonii</name>
    <dbReference type="NCBI Taxonomy" id="332411"/>
    <lineage>
        <taxon>Bacteria</taxon>
        <taxon>Pseudomonadati</taxon>
        <taxon>Pseudomonadota</taxon>
        <taxon>Betaproteobacteria</taxon>
        <taxon>Neisseriales</taxon>
        <taxon>Chromobacteriaceae</taxon>
        <taxon>Aquitalea</taxon>
    </lineage>
</organism>
<evidence type="ECO:0000256" key="6">
    <source>
        <dbReference type="ARBA" id="ARBA00022552"/>
    </source>
</evidence>
<evidence type="ECO:0000256" key="2">
    <source>
        <dbReference type="ARBA" id="ARBA00005528"/>
    </source>
</evidence>
<comment type="similarity">
    <text evidence="2 12">Belongs to the RNA methyltransferase RsmE family.</text>
</comment>
<keyword evidence="9 12" id="KW-0949">S-adenosyl-L-methionine</keyword>
<dbReference type="Pfam" id="PF04452">
    <property type="entry name" value="Methyltrans_RNA"/>
    <property type="match status" value="1"/>
</dbReference>
<evidence type="ECO:0000256" key="1">
    <source>
        <dbReference type="ARBA" id="ARBA00004496"/>
    </source>
</evidence>
<dbReference type="InterPro" id="IPR029028">
    <property type="entry name" value="Alpha/beta_knot_MTases"/>
</dbReference>
<dbReference type="SUPFAM" id="SSF88697">
    <property type="entry name" value="PUA domain-like"/>
    <property type="match status" value="1"/>
</dbReference>
<dbReference type="InterPro" id="IPR006700">
    <property type="entry name" value="RsmE"/>
</dbReference>
<dbReference type="GO" id="GO:0070475">
    <property type="term" value="P:rRNA base methylation"/>
    <property type="evidence" value="ECO:0007669"/>
    <property type="project" value="TreeGrafter"/>
</dbReference>
<keyword evidence="8 12" id="KW-0808">Transferase</keyword>
<dbReference type="GO" id="GO:0005737">
    <property type="term" value="C:cytoplasm"/>
    <property type="evidence" value="ECO:0007669"/>
    <property type="project" value="UniProtKB-SubCell"/>
</dbReference>
<evidence type="ECO:0000256" key="4">
    <source>
        <dbReference type="ARBA" id="ARBA00013673"/>
    </source>
</evidence>
<dbReference type="NCBIfam" id="TIGR00046">
    <property type="entry name" value="RsmE family RNA methyltransferase"/>
    <property type="match status" value="1"/>
</dbReference>
<dbReference type="InterPro" id="IPR046886">
    <property type="entry name" value="RsmE_MTase_dom"/>
</dbReference>
<dbReference type="Pfam" id="PF20260">
    <property type="entry name" value="PUA_4"/>
    <property type="match status" value="1"/>
</dbReference>
<feature type="domain" description="Ribosomal RNA small subunit methyltransferase E PUA-like" evidence="14">
    <location>
        <begin position="38"/>
        <end position="83"/>
    </location>
</feature>
<dbReference type="Gene3D" id="2.40.240.20">
    <property type="entry name" value="Hypothetical PUA domain-like, domain 1"/>
    <property type="match status" value="1"/>
</dbReference>
<keyword evidence="16" id="KW-1185">Reference proteome</keyword>
<evidence type="ECO:0000256" key="3">
    <source>
        <dbReference type="ARBA" id="ARBA00012328"/>
    </source>
</evidence>
<evidence type="ECO:0000313" key="15">
    <source>
        <dbReference type="EMBL" id="BBF87513.1"/>
    </source>
</evidence>
<evidence type="ECO:0000256" key="7">
    <source>
        <dbReference type="ARBA" id="ARBA00022603"/>
    </source>
</evidence>
<evidence type="ECO:0000256" key="8">
    <source>
        <dbReference type="ARBA" id="ARBA00022679"/>
    </source>
</evidence>
<feature type="domain" description="Ribosomal RNA small subunit methyltransferase E methyltransferase" evidence="13">
    <location>
        <begin position="92"/>
        <end position="254"/>
    </location>
</feature>
<evidence type="ECO:0000256" key="9">
    <source>
        <dbReference type="ARBA" id="ARBA00022691"/>
    </source>
</evidence>
<comment type="subcellular location">
    <subcellularLocation>
        <location evidence="1 12">Cytoplasm</location>
    </subcellularLocation>
</comment>
<dbReference type="NCBIfam" id="NF008692">
    <property type="entry name" value="PRK11713.1-5"/>
    <property type="match status" value="1"/>
</dbReference>
<dbReference type="CDD" id="cd18084">
    <property type="entry name" value="RsmE-like"/>
    <property type="match status" value="1"/>
</dbReference>
<keyword evidence="7 12" id="KW-0489">Methyltransferase</keyword>
<dbReference type="GO" id="GO:0070042">
    <property type="term" value="F:rRNA (uridine-N3-)-methyltransferase activity"/>
    <property type="evidence" value="ECO:0007669"/>
    <property type="project" value="TreeGrafter"/>
</dbReference>
<evidence type="ECO:0000256" key="12">
    <source>
        <dbReference type="PIRNR" id="PIRNR015601"/>
    </source>
</evidence>
<gene>
    <name evidence="15" type="ORF">DLM_3934</name>
</gene>
<comment type="catalytic activity">
    <reaction evidence="11 12">
        <text>uridine(1498) in 16S rRNA + S-adenosyl-L-methionine = N(3)-methyluridine(1498) in 16S rRNA + S-adenosyl-L-homocysteine + H(+)</text>
        <dbReference type="Rhea" id="RHEA:42920"/>
        <dbReference type="Rhea" id="RHEA-COMP:10283"/>
        <dbReference type="Rhea" id="RHEA-COMP:10284"/>
        <dbReference type="ChEBI" id="CHEBI:15378"/>
        <dbReference type="ChEBI" id="CHEBI:57856"/>
        <dbReference type="ChEBI" id="CHEBI:59789"/>
        <dbReference type="ChEBI" id="CHEBI:65315"/>
        <dbReference type="ChEBI" id="CHEBI:74502"/>
        <dbReference type="EC" id="2.1.1.193"/>
    </reaction>
</comment>
<reference evidence="16" key="1">
    <citation type="journal article" date="2017" name="Biotechnol. Biofuels">
        <title>Evaluation of environmental bacterial communities as a factor affecting the growth of duckweed Lemna minor.</title>
        <authorList>
            <person name="Ishizawa H."/>
            <person name="Kuroda M."/>
            <person name="Morikawa M."/>
            <person name="Ike M."/>
        </authorList>
    </citation>
    <scope>NUCLEOTIDE SEQUENCE [LARGE SCALE GENOMIC DNA]</scope>
    <source>
        <strain evidence="16">H3</strain>
    </source>
</reference>
<dbReference type="InterPro" id="IPR046887">
    <property type="entry name" value="RsmE_PUA-like"/>
</dbReference>
<dbReference type="EMBL" id="AP018823">
    <property type="protein sequence ID" value="BBF87513.1"/>
    <property type="molecule type" value="Genomic_DNA"/>
</dbReference>
<proteinExistence type="inferred from homology"/>
<keyword evidence="5 12" id="KW-0963">Cytoplasm</keyword>
<evidence type="ECO:0000256" key="10">
    <source>
        <dbReference type="ARBA" id="ARBA00025699"/>
    </source>
</evidence>
<dbReference type="Proteomes" id="UP000198290">
    <property type="component" value="Chromosome"/>
</dbReference>
<dbReference type="PANTHER" id="PTHR30027">
    <property type="entry name" value="RIBOSOMAL RNA SMALL SUBUNIT METHYLTRANSFERASE E"/>
    <property type="match status" value="1"/>
</dbReference>
<keyword evidence="6 12" id="KW-0698">rRNA processing</keyword>
<reference evidence="15 16" key="2">
    <citation type="journal article" date="2017" name="Genome Announc.">
        <title>Draft genome sequence of Aquitalea magnusonii strain H3, a plant growth-promoting bacterium of duckweed Lemna minor.</title>
        <authorList>
            <person name="Ishizawa H."/>
            <person name="Kuroda M."/>
            <person name="Ike M."/>
        </authorList>
    </citation>
    <scope>NUCLEOTIDE SEQUENCE [LARGE SCALE GENOMIC DNA]</scope>
    <source>
        <strain evidence="15 16">H3</strain>
    </source>
</reference>
<dbReference type="PANTHER" id="PTHR30027:SF3">
    <property type="entry name" value="16S RRNA (URACIL(1498)-N(3))-METHYLTRANSFERASE"/>
    <property type="match status" value="1"/>
</dbReference>